<reference evidence="1" key="1">
    <citation type="submission" date="2021-06" db="EMBL/GenBank/DDBJ databases">
        <title>Parelaphostrongylus tenuis whole genome reference sequence.</title>
        <authorList>
            <person name="Garwood T.J."/>
            <person name="Larsen P.A."/>
            <person name="Fountain-Jones N.M."/>
            <person name="Garbe J.R."/>
            <person name="Macchietto M.G."/>
            <person name="Kania S.A."/>
            <person name="Gerhold R.W."/>
            <person name="Richards J.E."/>
            <person name="Wolf T.M."/>
        </authorList>
    </citation>
    <scope>NUCLEOTIDE SEQUENCE</scope>
    <source>
        <strain evidence="1">MNPRO001-30</strain>
        <tissue evidence="1">Meninges</tissue>
    </source>
</reference>
<comment type="caution">
    <text evidence="1">The sequence shown here is derived from an EMBL/GenBank/DDBJ whole genome shotgun (WGS) entry which is preliminary data.</text>
</comment>
<protein>
    <submittedName>
        <fullName evidence="1">Uncharacterized protein</fullName>
    </submittedName>
</protein>
<dbReference type="AlphaFoldDB" id="A0AAD5QTS9"/>
<keyword evidence="2" id="KW-1185">Reference proteome</keyword>
<accession>A0AAD5QTS9</accession>
<name>A0AAD5QTS9_PARTN</name>
<evidence type="ECO:0000313" key="1">
    <source>
        <dbReference type="EMBL" id="KAJ1361600.1"/>
    </source>
</evidence>
<dbReference type="Proteomes" id="UP001196413">
    <property type="component" value="Unassembled WGS sequence"/>
</dbReference>
<organism evidence="1 2">
    <name type="scientific">Parelaphostrongylus tenuis</name>
    <name type="common">Meningeal worm</name>
    <dbReference type="NCBI Taxonomy" id="148309"/>
    <lineage>
        <taxon>Eukaryota</taxon>
        <taxon>Metazoa</taxon>
        <taxon>Ecdysozoa</taxon>
        <taxon>Nematoda</taxon>
        <taxon>Chromadorea</taxon>
        <taxon>Rhabditida</taxon>
        <taxon>Rhabditina</taxon>
        <taxon>Rhabditomorpha</taxon>
        <taxon>Strongyloidea</taxon>
        <taxon>Metastrongylidae</taxon>
        <taxon>Parelaphostrongylus</taxon>
    </lineage>
</organism>
<sequence length="68" mass="7114">MYQTTPIVCLLAAAPVGPPKFTDRPGPAATDLGAAVIDIAERIKIVSYSAKIPAEPEKDPVMPSTHNA</sequence>
<proteinExistence type="predicted"/>
<dbReference type="EMBL" id="JAHQIW010004243">
    <property type="protein sequence ID" value="KAJ1361600.1"/>
    <property type="molecule type" value="Genomic_DNA"/>
</dbReference>
<gene>
    <name evidence="1" type="ORF">KIN20_020889</name>
</gene>
<evidence type="ECO:0000313" key="2">
    <source>
        <dbReference type="Proteomes" id="UP001196413"/>
    </source>
</evidence>